<protein>
    <submittedName>
        <fullName evidence="2">Uncharacterized protein</fullName>
    </submittedName>
</protein>
<evidence type="ECO:0000256" key="1">
    <source>
        <dbReference type="SAM" id="MobiDB-lite"/>
    </source>
</evidence>
<dbReference type="AlphaFoldDB" id="A0A6A6SX76"/>
<dbReference type="Proteomes" id="UP000799324">
    <property type="component" value="Unassembled WGS sequence"/>
</dbReference>
<name>A0A6A6SX76_9PLEO</name>
<sequence length="171" mass="19514">MVPQADTETGRGHGASRSLLVPVPRSCREEDRNGSFIACQRSKRQGNKPTPNVACDCESRNVNGDRHDFSIFEVCCARPVRQCHNISLEGHGASLEFEFEAPRSRRGQKSFARGRSHNEARYERNMIDIAGDDKSLCMALFKQRGCCSRQHELSGMWRGLTYYYDTPERRR</sequence>
<organism evidence="2 3">
    <name type="scientific">Lophiostoma macrostomum CBS 122681</name>
    <dbReference type="NCBI Taxonomy" id="1314788"/>
    <lineage>
        <taxon>Eukaryota</taxon>
        <taxon>Fungi</taxon>
        <taxon>Dikarya</taxon>
        <taxon>Ascomycota</taxon>
        <taxon>Pezizomycotina</taxon>
        <taxon>Dothideomycetes</taxon>
        <taxon>Pleosporomycetidae</taxon>
        <taxon>Pleosporales</taxon>
        <taxon>Lophiostomataceae</taxon>
        <taxon>Lophiostoma</taxon>
    </lineage>
</organism>
<evidence type="ECO:0000313" key="2">
    <source>
        <dbReference type="EMBL" id="KAF2651193.1"/>
    </source>
</evidence>
<reference evidence="2" key="1">
    <citation type="journal article" date="2020" name="Stud. Mycol.">
        <title>101 Dothideomycetes genomes: a test case for predicting lifestyles and emergence of pathogens.</title>
        <authorList>
            <person name="Haridas S."/>
            <person name="Albert R."/>
            <person name="Binder M."/>
            <person name="Bloem J."/>
            <person name="Labutti K."/>
            <person name="Salamov A."/>
            <person name="Andreopoulos B."/>
            <person name="Baker S."/>
            <person name="Barry K."/>
            <person name="Bills G."/>
            <person name="Bluhm B."/>
            <person name="Cannon C."/>
            <person name="Castanera R."/>
            <person name="Culley D."/>
            <person name="Daum C."/>
            <person name="Ezra D."/>
            <person name="Gonzalez J."/>
            <person name="Henrissat B."/>
            <person name="Kuo A."/>
            <person name="Liang C."/>
            <person name="Lipzen A."/>
            <person name="Lutzoni F."/>
            <person name="Magnuson J."/>
            <person name="Mondo S."/>
            <person name="Nolan M."/>
            <person name="Ohm R."/>
            <person name="Pangilinan J."/>
            <person name="Park H.-J."/>
            <person name="Ramirez L."/>
            <person name="Alfaro M."/>
            <person name="Sun H."/>
            <person name="Tritt A."/>
            <person name="Yoshinaga Y."/>
            <person name="Zwiers L.-H."/>
            <person name="Turgeon B."/>
            <person name="Goodwin S."/>
            <person name="Spatafora J."/>
            <person name="Crous P."/>
            <person name="Grigoriev I."/>
        </authorList>
    </citation>
    <scope>NUCLEOTIDE SEQUENCE</scope>
    <source>
        <strain evidence="2">CBS 122681</strain>
    </source>
</reference>
<proteinExistence type="predicted"/>
<accession>A0A6A6SX76</accession>
<keyword evidence="3" id="KW-1185">Reference proteome</keyword>
<evidence type="ECO:0000313" key="3">
    <source>
        <dbReference type="Proteomes" id="UP000799324"/>
    </source>
</evidence>
<gene>
    <name evidence="2" type="ORF">K491DRAFT_101808</name>
</gene>
<feature type="region of interest" description="Disordered" evidence="1">
    <location>
        <begin position="1"/>
        <end position="20"/>
    </location>
</feature>
<dbReference type="EMBL" id="MU004432">
    <property type="protein sequence ID" value="KAF2651193.1"/>
    <property type="molecule type" value="Genomic_DNA"/>
</dbReference>